<evidence type="ECO:0000256" key="1">
    <source>
        <dbReference type="ARBA" id="ARBA00023239"/>
    </source>
</evidence>
<gene>
    <name evidence="2" type="ORF">BDP81DRAFT_331671</name>
</gene>
<dbReference type="Proteomes" id="UP001243989">
    <property type="component" value="Unassembled WGS sequence"/>
</dbReference>
<dbReference type="PANTHER" id="PTHR12128:SF66">
    <property type="entry name" value="4-HYDROXY-2-OXOGLUTARATE ALDOLASE, MITOCHONDRIAL"/>
    <property type="match status" value="1"/>
</dbReference>
<keyword evidence="3" id="KW-1185">Reference proteome</keyword>
<organism evidence="2 3">
    <name type="scientific">Colletotrichum phormii</name>
    <dbReference type="NCBI Taxonomy" id="359342"/>
    <lineage>
        <taxon>Eukaryota</taxon>
        <taxon>Fungi</taxon>
        <taxon>Dikarya</taxon>
        <taxon>Ascomycota</taxon>
        <taxon>Pezizomycotina</taxon>
        <taxon>Sordariomycetes</taxon>
        <taxon>Hypocreomycetidae</taxon>
        <taxon>Glomerellales</taxon>
        <taxon>Glomerellaceae</taxon>
        <taxon>Colletotrichum</taxon>
        <taxon>Colletotrichum acutatum species complex</taxon>
    </lineage>
</organism>
<dbReference type="CDD" id="cd00408">
    <property type="entry name" value="DHDPS-like"/>
    <property type="match status" value="1"/>
</dbReference>
<reference evidence="2" key="1">
    <citation type="submission" date="2021-06" db="EMBL/GenBank/DDBJ databases">
        <title>Comparative genomics, transcriptomics and evolutionary studies reveal genomic signatures of adaptation to plant cell wall in hemibiotrophic fungi.</title>
        <authorList>
            <consortium name="DOE Joint Genome Institute"/>
            <person name="Baroncelli R."/>
            <person name="Diaz J.F."/>
            <person name="Benocci T."/>
            <person name="Peng M."/>
            <person name="Battaglia E."/>
            <person name="Haridas S."/>
            <person name="Andreopoulos W."/>
            <person name="Labutti K."/>
            <person name="Pangilinan J."/>
            <person name="Floch G.L."/>
            <person name="Makela M.R."/>
            <person name="Henrissat B."/>
            <person name="Grigoriev I.V."/>
            <person name="Crouch J.A."/>
            <person name="De Vries R.P."/>
            <person name="Sukno S.A."/>
            <person name="Thon M.R."/>
        </authorList>
    </citation>
    <scope>NUCLEOTIDE SEQUENCE</scope>
    <source>
        <strain evidence="2">CBS 102054</strain>
    </source>
</reference>
<protein>
    <submittedName>
        <fullName evidence="2">Dihydrodipicolinate synthase</fullName>
    </submittedName>
</protein>
<keyword evidence="1" id="KW-0456">Lyase</keyword>
<dbReference type="SUPFAM" id="SSF51569">
    <property type="entry name" value="Aldolase"/>
    <property type="match status" value="1"/>
</dbReference>
<comment type="caution">
    <text evidence="2">The sequence shown here is derived from an EMBL/GenBank/DDBJ whole genome shotgun (WGS) entry which is preliminary data.</text>
</comment>
<dbReference type="AlphaFoldDB" id="A0AAJ0EA92"/>
<dbReference type="InterPro" id="IPR002220">
    <property type="entry name" value="DapA-like"/>
</dbReference>
<dbReference type="SMART" id="SM01130">
    <property type="entry name" value="DHDPS"/>
    <property type="match status" value="1"/>
</dbReference>
<dbReference type="InterPro" id="IPR013785">
    <property type="entry name" value="Aldolase_TIM"/>
</dbReference>
<dbReference type="PIRSF" id="PIRSF001365">
    <property type="entry name" value="DHDPS"/>
    <property type="match status" value="1"/>
</dbReference>
<evidence type="ECO:0000313" key="2">
    <source>
        <dbReference type="EMBL" id="KAK1623655.1"/>
    </source>
</evidence>
<name>A0AAJ0EA92_9PEZI</name>
<evidence type="ECO:0000313" key="3">
    <source>
        <dbReference type="Proteomes" id="UP001243989"/>
    </source>
</evidence>
<dbReference type="GO" id="GO:0008840">
    <property type="term" value="F:4-hydroxy-tetrahydrodipicolinate synthase activity"/>
    <property type="evidence" value="ECO:0007669"/>
    <property type="project" value="TreeGrafter"/>
</dbReference>
<feature type="non-terminal residue" evidence="2">
    <location>
        <position position="1"/>
    </location>
</feature>
<dbReference type="Gene3D" id="3.20.20.70">
    <property type="entry name" value="Aldolase class I"/>
    <property type="match status" value="1"/>
</dbReference>
<accession>A0AAJ0EA92</accession>
<dbReference type="PANTHER" id="PTHR12128">
    <property type="entry name" value="DIHYDRODIPICOLINATE SYNTHASE"/>
    <property type="match status" value="1"/>
</dbReference>
<proteinExistence type="predicted"/>
<dbReference type="GeneID" id="85470388"/>
<dbReference type="Pfam" id="PF00701">
    <property type="entry name" value="DHDPS"/>
    <property type="match status" value="1"/>
</dbReference>
<sequence>GAPKATHPRLPGGIYPPTLAFFTESEDIDTRTLETHLTRIIKAGVAGIVIHSSIGEAEHLTREERNTMIRCAADTIHRECHTDFSSHNPPLIAACGAQSTRGALQLCKDAAESGAYHALVLPPSYYASSLDDDDIIIQHFYDVADKSPIPLVIQNPPMVAAGLKPTALTSDALRRIAKHPNVVVVTLEDDNLPYTCTIARAAYDLPKGFFVASSSARYILQHQVFEAKADGSNGSTVELANLAPYTCVRVRELSCRREFSEAARLEEDIATADLFGSVKGIVSMKAAIRYWTGYGGVPRKPYAELSPKELQSVEEWIGGLNQAERVLDL</sequence>
<dbReference type="RefSeq" id="XP_060439650.1">
    <property type="nucleotide sequence ID" value="XM_060585526.1"/>
</dbReference>
<dbReference type="EMBL" id="JAHMHQ010000028">
    <property type="protein sequence ID" value="KAK1623655.1"/>
    <property type="molecule type" value="Genomic_DNA"/>
</dbReference>